<feature type="domain" description="D-isomer specific 2-hydroxyacid dehydrogenase catalytic" evidence="5">
    <location>
        <begin position="5"/>
        <end position="327"/>
    </location>
</feature>
<feature type="domain" description="D-isomer specific 2-hydroxyacid dehydrogenase NAD-binding" evidence="6">
    <location>
        <begin position="109"/>
        <end position="297"/>
    </location>
</feature>
<dbReference type="PROSITE" id="PS00065">
    <property type="entry name" value="D_2_HYDROXYACID_DH_1"/>
    <property type="match status" value="1"/>
</dbReference>
<evidence type="ECO:0000259" key="6">
    <source>
        <dbReference type="Pfam" id="PF02826"/>
    </source>
</evidence>
<dbReference type="PROSITE" id="PS00671">
    <property type="entry name" value="D_2_HYDROXYACID_DH_3"/>
    <property type="match status" value="1"/>
</dbReference>
<accession>A0A6I2MW96</accession>
<dbReference type="PANTHER" id="PTHR43026:SF1">
    <property type="entry name" value="2-HYDROXYACID DEHYDROGENASE HOMOLOG 1-RELATED"/>
    <property type="match status" value="1"/>
</dbReference>
<evidence type="ECO:0000256" key="2">
    <source>
        <dbReference type="ARBA" id="ARBA00023002"/>
    </source>
</evidence>
<protein>
    <submittedName>
        <fullName evidence="7">2-hydroxyacid dehydrogenase</fullName>
    </submittedName>
</protein>
<name>A0A6I2MW96_9FLAO</name>
<evidence type="ECO:0000313" key="8">
    <source>
        <dbReference type="Proteomes" id="UP000443153"/>
    </source>
</evidence>
<keyword evidence="2 4" id="KW-0560">Oxidoreductase</keyword>
<dbReference type="Gene3D" id="3.40.50.720">
    <property type="entry name" value="NAD(P)-binding Rossmann-like Domain"/>
    <property type="match status" value="2"/>
</dbReference>
<dbReference type="PANTHER" id="PTHR43026">
    <property type="entry name" value="2-HYDROXYACID DEHYDROGENASE HOMOLOG 1-RELATED"/>
    <property type="match status" value="1"/>
</dbReference>
<dbReference type="RefSeq" id="WP_154369745.1">
    <property type="nucleotide sequence ID" value="NZ_WKJH01000030.1"/>
</dbReference>
<dbReference type="InterPro" id="IPR036291">
    <property type="entry name" value="NAD(P)-bd_dom_sf"/>
</dbReference>
<proteinExistence type="inferred from homology"/>
<dbReference type="PROSITE" id="PS00670">
    <property type="entry name" value="D_2_HYDROXYACID_DH_2"/>
    <property type="match status" value="1"/>
</dbReference>
<dbReference type="InterPro" id="IPR029752">
    <property type="entry name" value="D-isomer_DH_CS1"/>
</dbReference>
<sequence length="335" mass="37568">MKLLVYSAQDFEIPFLKKANRLRHKTTYIKEALDTNSAIKAMGFDAISIFSSDDASLIVLEKLRDLGVKYISLRSAGYNNIQIKAAKRFGLKVANAPDYSPNAIAEHAVALLMAANRKTHIADRQVHEYNFKQKRLLGFDLVGKTVGIVGTGRIGSVMVKIMHGFGCKLLAHDLQVKQELIQNFGVEYVDMAKLFEHADIISLHVPLNSVTHHMLNEQAFDKMKSKVVLVNTARGAIVDTKALINALRNKKIAFYAADVYEREKGLFFKDNSSIGIQDENLRTLLTFPNVLLTPHQAYVTKEALTRIAEITFDNLDSWQEGKPCKNELGYETLVL</sequence>
<dbReference type="InterPro" id="IPR058205">
    <property type="entry name" value="D-LDH-like"/>
</dbReference>
<dbReference type="CDD" id="cd12183">
    <property type="entry name" value="LDH_like_2"/>
    <property type="match status" value="1"/>
</dbReference>
<dbReference type="InterPro" id="IPR006140">
    <property type="entry name" value="D-isomer_DH_NAD-bd"/>
</dbReference>
<evidence type="ECO:0000259" key="5">
    <source>
        <dbReference type="Pfam" id="PF00389"/>
    </source>
</evidence>
<dbReference type="InterPro" id="IPR006139">
    <property type="entry name" value="D-isomer_2_OHA_DH_cat_dom"/>
</dbReference>
<dbReference type="Pfam" id="PF02826">
    <property type="entry name" value="2-Hacid_dh_C"/>
    <property type="match status" value="1"/>
</dbReference>
<dbReference type="GO" id="GO:0008720">
    <property type="term" value="F:D-lactate dehydrogenase (NAD+) activity"/>
    <property type="evidence" value="ECO:0007669"/>
    <property type="project" value="TreeGrafter"/>
</dbReference>
<dbReference type="Proteomes" id="UP000443153">
    <property type="component" value="Unassembled WGS sequence"/>
</dbReference>
<dbReference type="Pfam" id="PF00389">
    <property type="entry name" value="2-Hacid_dh"/>
    <property type="match status" value="1"/>
</dbReference>
<dbReference type="InterPro" id="IPR029753">
    <property type="entry name" value="D-isomer_DH_CS"/>
</dbReference>
<reference evidence="7 8" key="1">
    <citation type="submission" date="2019-11" db="EMBL/GenBank/DDBJ databases">
        <title>Maribacter lutea sp. nov., a marine bacterium isolated from intertidal sand.</title>
        <authorList>
            <person name="Liu A."/>
        </authorList>
    </citation>
    <scope>NUCLEOTIDE SEQUENCE [LARGE SCALE GENOMIC DNA]</scope>
    <source>
        <strain evidence="7 8">RZ05</strain>
    </source>
</reference>
<evidence type="ECO:0000256" key="4">
    <source>
        <dbReference type="RuleBase" id="RU003719"/>
    </source>
</evidence>
<gene>
    <name evidence="7" type="ORF">GJ691_18685</name>
</gene>
<dbReference type="GO" id="GO:0051287">
    <property type="term" value="F:NAD binding"/>
    <property type="evidence" value="ECO:0007669"/>
    <property type="project" value="InterPro"/>
</dbReference>
<evidence type="ECO:0000256" key="3">
    <source>
        <dbReference type="ARBA" id="ARBA00023027"/>
    </source>
</evidence>
<dbReference type="OrthoDB" id="9777288at2"/>
<dbReference type="SUPFAM" id="SSF51735">
    <property type="entry name" value="NAD(P)-binding Rossmann-fold domains"/>
    <property type="match status" value="1"/>
</dbReference>
<keyword evidence="3" id="KW-0520">NAD</keyword>
<evidence type="ECO:0000256" key="1">
    <source>
        <dbReference type="ARBA" id="ARBA00005854"/>
    </source>
</evidence>
<organism evidence="7 8">
    <name type="scientific">Maribacter luteus</name>
    <dbReference type="NCBI Taxonomy" id="2594478"/>
    <lineage>
        <taxon>Bacteria</taxon>
        <taxon>Pseudomonadati</taxon>
        <taxon>Bacteroidota</taxon>
        <taxon>Flavobacteriia</taxon>
        <taxon>Flavobacteriales</taxon>
        <taxon>Flavobacteriaceae</taxon>
        <taxon>Maribacter</taxon>
    </lineage>
</organism>
<evidence type="ECO:0000313" key="7">
    <source>
        <dbReference type="EMBL" id="MRX66186.1"/>
    </source>
</evidence>
<comment type="caution">
    <text evidence="7">The sequence shown here is derived from an EMBL/GenBank/DDBJ whole genome shotgun (WGS) entry which is preliminary data.</text>
</comment>
<dbReference type="SUPFAM" id="SSF52283">
    <property type="entry name" value="Formate/glycerate dehydrogenase catalytic domain-like"/>
    <property type="match status" value="1"/>
</dbReference>
<comment type="similarity">
    <text evidence="1 4">Belongs to the D-isomer specific 2-hydroxyacid dehydrogenase family.</text>
</comment>
<dbReference type="AlphaFoldDB" id="A0A6I2MW96"/>
<dbReference type="EMBL" id="WKJH01000030">
    <property type="protein sequence ID" value="MRX66186.1"/>
    <property type="molecule type" value="Genomic_DNA"/>
</dbReference>
<keyword evidence="8" id="KW-1185">Reference proteome</keyword>